<proteinExistence type="predicted"/>
<feature type="transmembrane region" description="Helical" evidence="1">
    <location>
        <begin position="204"/>
        <end position="225"/>
    </location>
</feature>
<feature type="transmembrane region" description="Helical" evidence="1">
    <location>
        <begin position="108"/>
        <end position="128"/>
    </location>
</feature>
<feature type="transmembrane region" description="Helical" evidence="1">
    <location>
        <begin position="16"/>
        <end position="41"/>
    </location>
</feature>
<accession>A0A1M6LCW8</accession>
<dbReference type="GO" id="GO:0080120">
    <property type="term" value="P:CAAX-box protein maturation"/>
    <property type="evidence" value="ECO:0007669"/>
    <property type="project" value="UniProtKB-ARBA"/>
</dbReference>
<feature type="transmembrane region" description="Helical" evidence="1">
    <location>
        <begin position="61"/>
        <end position="87"/>
    </location>
</feature>
<dbReference type="GO" id="GO:0004175">
    <property type="term" value="F:endopeptidase activity"/>
    <property type="evidence" value="ECO:0007669"/>
    <property type="project" value="UniProtKB-ARBA"/>
</dbReference>
<keyword evidence="1" id="KW-0812">Transmembrane</keyword>
<keyword evidence="1" id="KW-0472">Membrane</keyword>
<dbReference type="Proteomes" id="UP000184543">
    <property type="component" value="Unassembled WGS sequence"/>
</dbReference>
<evidence type="ECO:0000259" key="2">
    <source>
        <dbReference type="Pfam" id="PF02517"/>
    </source>
</evidence>
<reference evidence="4" key="1">
    <citation type="submission" date="2016-11" db="EMBL/GenBank/DDBJ databases">
        <authorList>
            <person name="Varghese N."/>
            <person name="Submissions S."/>
        </authorList>
    </citation>
    <scope>NUCLEOTIDE SEQUENCE [LARGE SCALE GENOMIC DNA]</scope>
    <source>
        <strain evidence="4">DSM 19858</strain>
    </source>
</reference>
<keyword evidence="1" id="KW-1133">Transmembrane helix</keyword>
<dbReference type="InterPro" id="IPR003675">
    <property type="entry name" value="Rce1/LyrA-like_dom"/>
</dbReference>
<evidence type="ECO:0000313" key="3">
    <source>
        <dbReference type="EMBL" id="SHJ68998.1"/>
    </source>
</evidence>
<organism evidence="3 4">
    <name type="scientific">Pseudozobellia thermophila</name>
    <dbReference type="NCBI Taxonomy" id="192903"/>
    <lineage>
        <taxon>Bacteria</taxon>
        <taxon>Pseudomonadati</taxon>
        <taxon>Bacteroidota</taxon>
        <taxon>Flavobacteriia</taxon>
        <taxon>Flavobacteriales</taxon>
        <taxon>Flavobacteriaceae</taxon>
        <taxon>Pseudozobellia</taxon>
    </lineage>
</organism>
<feature type="transmembrane region" description="Helical" evidence="1">
    <location>
        <begin position="140"/>
        <end position="160"/>
    </location>
</feature>
<dbReference type="OrthoDB" id="2806188at2"/>
<sequence>MYIEQAYKGLSDSWRYLVGLLVVFFFWQILGAFPLLAALMAKAGSLAVLGSADMGMMVDILGTNTLLFLMLLSFVIGLISLFVYVRWVHKQRIVELTTSRKKIDFKRILFAFSVWALVSTAFIVVDIVLSPEDYEFNFKLGPFVVLAIISIVMIPLQTSMEEYYMRGYMMQGLGMVAKNRWVPLTVTSLLFGIMHVFNPEVAKMGYGILIFYIGTGFFLGILTLMDEGLELALGFHAANNLTAALLVTADWTAFQTDSLYRDVSDPVLGWDVLVPVFVVYPLLLYIFSKKYKWSNWKDRLTGPVASEATFLAENNGEREL</sequence>
<dbReference type="STRING" id="192903.SAMN04488513_107112"/>
<dbReference type="PANTHER" id="PTHR39430">
    <property type="entry name" value="MEMBRANE-ASSOCIATED PROTEASE-RELATED"/>
    <property type="match status" value="1"/>
</dbReference>
<feature type="transmembrane region" description="Helical" evidence="1">
    <location>
        <begin position="181"/>
        <end position="198"/>
    </location>
</feature>
<feature type="transmembrane region" description="Helical" evidence="1">
    <location>
        <begin position="267"/>
        <end position="287"/>
    </location>
</feature>
<name>A0A1M6LCW8_9FLAO</name>
<dbReference type="EMBL" id="FQYU01000007">
    <property type="protein sequence ID" value="SHJ68998.1"/>
    <property type="molecule type" value="Genomic_DNA"/>
</dbReference>
<dbReference type="AlphaFoldDB" id="A0A1M6LCW8"/>
<dbReference type="PANTHER" id="PTHR39430:SF1">
    <property type="entry name" value="PROTEASE"/>
    <property type="match status" value="1"/>
</dbReference>
<gene>
    <name evidence="3" type="ORF">SAMN04488513_107112</name>
</gene>
<feature type="domain" description="CAAX prenyl protease 2/Lysostaphin resistance protein A-like" evidence="2">
    <location>
        <begin position="146"/>
        <end position="241"/>
    </location>
</feature>
<keyword evidence="4" id="KW-1185">Reference proteome</keyword>
<protein>
    <recommendedName>
        <fullName evidence="2">CAAX prenyl protease 2/Lysostaphin resistance protein A-like domain-containing protein</fullName>
    </recommendedName>
</protein>
<evidence type="ECO:0000256" key="1">
    <source>
        <dbReference type="SAM" id="Phobius"/>
    </source>
</evidence>
<dbReference type="Pfam" id="PF02517">
    <property type="entry name" value="Rce1-like"/>
    <property type="match status" value="1"/>
</dbReference>
<evidence type="ECO:0000313" key="4">
    <source>
        <dbReference type="Proteomes" id="UP000184543"/>
    </source>
</evidence>
<feature type="transmembrane region" description="Helical" evidence="1">
    <location>
        <begin position="237"/>
        <end position="255"/>
    </location>
</feature>
<dbReference type="RefSeq" id="WP_072994860.1">
    <property type="nucleotide sequence ID" value="NZ_FQYU01000007.1"/>
</dbReference>